<keyword evidence="7" id="KW-0576">Peroxisome</keyword>
<evidence type="ECO:0000256" key="9">
    <source>
        <dbReference type="SAM" id="MobiDB-lite"/>
    </source>
</evidence>
<keyword evidence="12" id="KW-1185">Reference proteome</keyword>
<dbReference type="FunCoup" id="A0A168N780">
    <property type="interactions" value="134"/>
</dbReference>
<name>A0A168N780_ABSGL</name>
<protein>
    <recommendedName>
        <fullName evidence="10">Cytochrome c-type biogenesis protein H TPR domain-containing protein</fullName>
    </recommendedName>
</protein>
<dbReference type="SMART" id="SM00028">
    <property type="entry name" value="TPR"/>
    <property type="match status" value="4"/>
</dbReference>
<comment type="subcellular location">
    <subcellularLocation>
        <location evidence="2">Cytoplasm</location>
    </subcellularLocation>
    <subcellularLocation>
        <location evidence="1">Peroxisome</location>
    </subcellularLocation>
</comment>
<reference evidence="11" key="1">
    <citation type="submission" date="2016-04" db="EMBL/GenBank/DDBJ databases">
        <authorList>
            <person name="Evans L.H."/>
            <person name="Alamgir A."/>
            <person name="Owens N."/>
            <person name="Weber N.D."/>
            <person name="Virtaneva K."/>
            <person name="Barbian K."/>
            <person name="Babar A."/>
            <person name="Rosenke K."/>
        </authorList>
    </citation>
    <scope>NUCLEOTIDE SEQUENCE [LARGE SCALE GENOMIC DNA]</scope>
    <source>
        <strain evidence="11">CBS 101.48</strain>
    </source>
</reference>
<dbReference type="STRING" id="4829.A0A168N780"/>
<evidence type="ECO:0000256" key="6">
    <source>
        <dbReference type="ARBA" id="ARBA00022803"/>
    </source>
</evidence>
<dbReference type="PANTHER" id="PTHR10130:SF0">
    <property type="entry name" value="GH08708P"/>
    <property type="match status" value="1"/>
</dbReference>
<feature type="domain" description="Cytochrome c-type biogenesis protein H TPR" evidence="10">
    <location>
        <begin position="326"/>
        <end position="412"/>
    </location>
</feature>
<accession>A0A168N780</accession>
<gene>
    <name evidence="11" type="primary">ABSGL_05612.1 scaffold 7188</name>
</gene>
<feature type="compositionally biased region" description="Polar residues" evidence="9">
    <location>
        <begin position="41"/>
        <end position="55"/>
    </location>
</feature>
<dbReference type="Pfam" id="PF00515">
    <property type="entry name" value="TPR_1"/>
    <property type="match status" value="1"/>
</dbReference>
<dbReference type="Gene3D" id="1.25.40.10">
    <property type="entry name" value="Tetratricopeptide repeat domain"/>
    <property type="match status" value="1"/>
</dbReference>
<comment type="similarity">
    <text evidence="3">Belongs to the peroxisomal targeting signal receptor family.</text>
</comment>
<evidence type="ECO:0000256" key="7">
    <source>
        <dbReference type="ARBA" id="ARBA00023140"/>
    </source>
</evidence>
<organism evidence="11">
    <name type="scientific">Absidia glauca</name>
    <name type="common">Pin mould</name>
    <dbReference type="NCBI Taxonomy" id="4829"/>
    <lineage>
        <taxon>Eukaryota</taxon>
        <taxon>Fungi</taxon>
        <taxon>Fungi incertae sedis</taxon>
        <taxon>Mucoromycota</taxon>
        <taxon>Mucoromycotina</taxon>
        <taxon>Mucoromycetes</taxon>
        <taxon>Mucorales</taxon>
        <taxon>Cunninghamellaceae</taxon>
        <taxon>Absidia</taxon>
    </lineage>
</organism>
<evidence type="ECO:0000256" key="3">
    <source>
        <dbReference type="ARBA" id="ARBA00005348"/>
    </source>
</evidence>
<dbReference type="GO" id="GO:0005778">
    <property type="term" value="C:peroxisomal membrane"/>
    <property type="evidence" value="ECO:0007669"/>
    <property type="project" value="TreeGrafter"/>
</dbReference>
<evidence type="ECO:0000256" key="1">
    <source>
        <dbReference type="ARBA" id="ARBA00004275"/>
    </source>
</evidence>
<evidence type="ECO:0000256" key="8">
    <source>
        <dbReference type="PROSITE-ProRule" id="PRU00339"/>
    </source>
</evidence>
<proteinExistence type="inferred from homology"/>
<feature type="repeat" description="TPR" evidence="8">
    <location>
        <begin position="452"/>
        <end position="485"/>
    </location>
</feature>
<evidence type="ECO:0000256" key="5">
    <source>
        <dbReference type="ARBA" id="ARBA00022737"/>
    </source>
</evidence>
<keyword evidence="6 8" id="KW-0802">TPR repeat</keyword>
<evidence type="ECO:0000256" key="4">
    <source>
        <dbReference type="ARBA" id="ARBA00022490"/>
    </source>
</evidence>
<dbReference type="Proteomes" id="UP000078561">
    <property type="component" value="Unassembled WGS sequence"/>
</dbReference>
<dbReference type="SUPFAM" id="SSF48452">
    <property type="entry name" value="TPR-like"/>
    <property type="match status" value="1"/>
</dbReference>
<dbReference type="PROSITE" id="PS50005">
    <property type="entry name" value="TPR"/>
    <property type="match status" value="3"/>
</dbReference>
<dbReference type="GO" id="GO:0005829">
    <property type="term" value="C:cytosol"/>
    <property type="evidence" value="ECO:0007669"/>
    <property type="project" value="TreeGrafter"/>
</dbReference>
<dbReference type="AlphaFoldDB" id="A0A168N780"/>
<evidence type="ECO:0000256" key="2">
    <source>
        <dbReference type="ARBA" id="ARBA00004496"/>
    </source>
</evidence>
<dbReference type="GO" id="GO:0005052">
    <property type="term" value="F:peroxisome matrix targeting signal-1 binding"/>
    <property type="evidence" value="ECO:0007669"/>
    <property type="project" value="TreeGrafter"/>
</dbReference>
<dbReference type="InterPro" id="IPR011990">
    <property type="entry name" value="TPR-like_helical_dom_sf"/>
</dbReference>
<evidence type="ECO:0000313" key="12">
    <source>
        <dbReference type="Proteomes" id="UP000078561"/>
    </source>
</evidence>
<dbReference type="EMBL" id="LT553043">
    <property type="protein sequence ID" value="SAL99956.1"/>
    <property type="molecule type" value="Genomic_DNA"/>
</dbReference>
<dbReference type="InterPro" id="IPR019734">
    <property type="entry name" value="TPR_rpt"/>
</dbReference>
<dbReference type="PANTHER" id="PTHR10130">
    <property type="entry name" value="PEROXISOMAL TARGETING SIGNAL 1 RECEPTOR PEX5"/>
    <property type="match status" value="1"/>
</dbReference>
<feature type="repeat" description="TPR" evidence="8">
    <location>
        <begin position="346"/>
        <end position="379"/>
    </location>
</feature>
<dbReference type="GO" id="GO:0016560">
    <property type="term" value="P:protein import into peroxisome matrix, docking"/>
    <property type="evidence" value="ECO:0007669"/>
    <property type="project" value="TreeGrafter"/>
</dbReference>
<feature type="repeat" description="TPR" evidence="8">
    <location>
        <begin position="486"/>
        <end position="519"/>
    </location>
</feature>
<sequence>MSFPNMAGAAADCSSDQNPMAQMMKQFGQDRSLQQDRFAGPSQSHSSPATMRTGGQQTFDQGGLVNDFFGQEQQHQGAQQRNLGAFELSQLHRELDMIGGPQQQQPSTGWTSEFQLNGRPNDEAAMMERAFMQNRSAAKAPSGWQEDFAKFSDQARLDPQQQASFDTAFRHHMGWSGEFSMQQPQYNQQQTMNGKGRIVELDQQGWEDQFAAFDSQGQEQQHEETEDEIAQRIEEAAAKDPAALQEFESIWQDLRDQMAKGESEVDEGDDWEDEFGNFGPNGTTMYKPDLGDYVFEIENPYLEHANPLAEAMEMLKNQTSGGDTIISLSELALALEAAVQKDPTNSEIWTHLGNIQAQNEKEEPAIRALEKAVDVDPRNYPALMSLAVSYTNESYDHAAYQTLERWITEKYPNVVGPTPLPAPATPYELHERVTDLFLKAAQMAPDGQAMDPDVQVGLGVLFYGGGDLEKAIDCFFAAVKGRPNDFLLWNRLGATLANNGRSEDAIDAYHKALELCPSFVRARYNLGVSCLNIGCYKEAAEHLLTGLSMHKRGILNNEEGINVSRNLWEMLRKSLNMLDRQDLASKAIPGADINQFRNDFEF</sequence>
<evidence type="ECO:0000259" key="10">
    <source>
        <dbReference type="Pfam" id="PF23914"/>
    </source>
</evidence>
<dbReference type="InterPro" id="IPR056413">
    <property type="entry name" value="TPR_CcmH_CycH"/>
</dbReference>
<keyword evidence="5" id="KW-0677">Repeat</keyword>
<dbReference type="OMA" id="FDWANEY"/>
<dbReference type="OrthoDB" id="10006023at2759"/>
<dbReference type="Pfam" id="PF23914">
    <property type="entry name" value="TPR_CcmH_CycH"/>
    <property type="match status" value="1"/>
</dbReference>
<dbReference type="InterPro" id="IPR024111">
    <property type="entry name" value="PEX5/PEX5L"/>
</dbReference>
<dbReference type="InParanoid" id="A0A168N780"/>
<evidence type="ECO:0000313" key="11">
    <source>
        <dbReference type="EMBL" id="SAL99956.1"/>
    </source>
</evidence>
<feature type="region of interest" description="Disordered" evidence="9">
    <location>
        <begin position="1"/>
        <end position="55"/>
    </location>
</feature>
<keyword evidence="4" id="KW-0963">Cytoplasm</keyword>